<dbReference type="PANTHER" id="PTHR36587">
    <property type="entry name" value="EXPRESSION SITE-ASSOCIATED GENE 3 (ESAG3)-LIKE PROTEIN"/>
    <property type="match status" value="1"/>
</dbReference>
<evidence type="ECO:0000313" key="2">
    <source>
        <dbReference type="Proteomes" id="UP001358417"/>
    </source>
</evidence>
<comment type="caution">
    <text evidence="1">The sequence shown here is derived from an EMBL/GenBank/DDBJ whole genome shotgun (WGS) entry which is preliminary data.</text>
</comment>
<keyword evidence="2" id="KW-1185">Reference proteome</keyword>
<dbReference type="Proteomes" id="UP001358417">
    <property type="component" value="Unassembled WGS sequence"/>
</dbReference>
<dbReference type="PANTHER" id="PTHR36587:SF2">
    <property type="entry name" value="EXPRESSION SITE-ASSOCIATED GENE 3 (ESAG3)-LIKE PROTEIN"/>
    <property type="match status" value="1"/>
</dbReference>
<gene>
    <name evidence="1" type="ORF">LTR84_008614</name>
</gene>
<dbReference type="AlphaFoldDB" id="A0AAV9MWW0"/>
<sequence length="584" mass="65983">MKWVNRLFHNPGDGAQYRSVPGMDRGDEFQSDKTTTLRPNNWLFSWPSLISRTRLSVTGRVSLLLSMVLVVSVIFSTPTTNELPLSTPTSNSTSNFLHLLIPATSSREHGLCRNVFSAAVLGYPTPRLINWGNTKAPAPGGDEYDGTHLAKITGLLSYLDALGPESDQELILMVDGFDLWFQLPPNVLIDRYQRIVNRHNMRIRRRLGRAMDRQGIRQSIIMNSQNMCWPQDNQAPVCSVVPESEVPPDIYGKGKTDKSPRSTRNRWLNSGFMMGPVGDVRKLLKAVNNMILQTPGRGSDQAAFNEVFGQQEYFRELVRDWHLTAPQRLMARVNSAFGIVDERSKKVLGTKSTFWPTSDIAISDDYEFHLGPDYLSELVQTLDNRAEDMDWHVFSKPEEVVKWTEEKGLPTPVRIGDLPVDIARSEPPFSTLKGYKNATNSGADNDDQGTLEDLNLARRSWSDVRLYTNLYTGVVPSTIHFNRPKYKMDTDWDKIWMFPHLRDLLSARVRAPREPVAVIPEQSGLPRQVWWSPIDSKGGMIGDNSSTPVWVSWEEACNGEAVQDKVFVDEKGLWVDPRSPLPAT</sequence>
<dbReference type="RefSeq" id="XP_064701756.1">
    <property type="nucleotide sequence ID" value="XM_064852159.1"/>
</dbReference>
<organism evidence="1 2">
    <name type="scientific">Exophiala bonariae</name>
    <dbReference type="NCBI Taxonomy" id="1690606"/>
    <lineage>
        <taxon>Eukaryota</taxon>
        <taxon>Fungi</taxon>
        <taxon>Dikarya</taxon>
        <taxon>Ascomycota</taxon>
        <taxon>Pezizomycotina</taxon>
        <taxon>Eurotiomycetes</taxon>
        <taxon>Chaetothyriomycetidae</taxon>
        <taxon>Chaetothyriales</taxon>
        <taxon>Herpotrichiellaceae</taxon>
        <taxon>Exophiala</taxon>
    </lineage>
</organism>
<evidence type="ECO:0008006" key="3">
    <source>
        <dbReference type="Google" id="ProtNLM"/>
    </source>
</evidence>
<proteinExistence type="predicted"/>
<dbReference type="GeneID" id="89976777"/>
<dbReference type="EMBL" id="JAVRRD010000032">
    <property type="protein sequence ID" value="KAK5046157.1"/>
    <property type="molecule type" value="Genomic_DNA"/>
</dbReference>
<accession>A0AAV9MWW0</accession>
<reference evidence="1 2" key="1">
    <citation type="submission" date="2023-08" db="EMBL/GenBank/DDBJ databases">
        <title>Black Yeasts Isolated from many extreme environments.</title>
        <authorList>
            <person name="Coleine C."/>
            <person name="Stajich J.E."/>
            <person name="Selbmann L."/>
        </authorList>
    </citation>
    <scope>NUCLEOTIDE SEQUENCE [LARGE SCALE GENOMIC DNA]</scope>
    <source>
        <strain evidence="1 2">CCFEE 5792</strain>
    </source>
</reference>
<name>A0AAV9MWW0_9EURO</name>
<evidence type="ECO:0000313" key="1">
    <source>
        <dbReference type="EMBL" id="KAK5046157.1"/>
    </source>
</evidence>
<dbReference type="CDD" id="cd22997">
    <property type="entry name" value="GT_LH"/>
    <property type="match status" value="1"/>
</dbReference>
<protein>
    <recommendedName>
        <fullName evidence="3">Nucleotide-diphospho-sugar transferase domain-containing protein</fullName>
    </recommendedName>
</protein>